<proteinExistence type="predicted"/>
<evidence type="ECO:0000313" key="2">
    <source>
        <dbReference type="Proteomes" id="UP000057134"/>
    </source>
</evidence>
<accession>A0A0N7H7N4</accession>
<dbReference type="AlphaFoldDB" id="A0A0N7H7N4"/>
<dbReference type="EMBL" id="CP011269">
    <property type="protein sequence ID" value="ALI23911.1"/>
    <property type="molecule type" value="Genomic_DNA"/>
</dbReference>
<dbReference type="STRING" id="1766.XA26_00450"/>
<reference evidence="1 2" key="1">
    <citation type="journal article" date="2015" name="MBio">
        <title>Enzymatic Degradation of Phenazines Can Generate Energy and Protect Sensitive Organisms from Toxicity.</title>
        <authorList>
            <person name="Costa K.C."/>
            <person name="Bergkessel M."/>
            <person name="Saunders S."/>
            <person name="Korlach J."/>
            <person name="Newman D.K."/>
        </authorList>
    </citation>
    <scope>NUCLEOTIDE SEQUENCE [LARGE SCALE GENOMIC DNA]</scope>
    <source>
        <strain evidence="1 2">CT6</strain>
    </source>
</reference>
<sequence>MHVPAARRALTAAETAADDADEIGPCVRRTAVSTPSTTPVAAVRLVAAASCLADSSCK</sequence>
<organism evidence="1 2">
    <name type="scientific">Mycolicibacterium fortuitum</name>
    <name type="common">Mycobacterium fortuitum</name>
    <dbReference type="NCBI Taxonomy" id="1766"/>
    <lineage>
        <taxon>Bacteria</taxon>
        <taxon>Bacillati</taxon>
        <taxon>Actinomycetota</taxon>
        <taxon>Actinomycetes</taxon>
        <taxon>Mycobacteriales</taxon>
        <taxon>Mycobacteriaceae</taxon>
        <taxon>Mycolicibacterium</taxon>
    </lineage>
</organism>
<keyword evidence="2" id="KW-1185">Reference proteome</keyword>
<dbReference type="Proteomes" id="UP000057134">
    <property type="component" value="Chromosome"/>
</dbReference>
<protein>
    <submittedName>
        <fullName evidence="1">Uncharacterized protein</fullName>
    </submittedName>
</protein>
<dbReference type="KEGG" id="mft:XA26_00450"/>
<name>A0A0N7H7N4_MYCFO</name>
<evidence type="ECO:0000313" key="1">
    <source>
        <dbReference type="EMBL" id="ALI23911.1"/>
    </source>
</evidence>
<gene>
    <name evidence="1" type="ORF">XA26_00450</name>
</gene>